<evidence type="ECO:0000313" key="2">
    <source>
        <dbReference type="Proteomes" id="UP000032900"/>
    </source>
</evidence>
<accession>A0A0E9LXZ7</accession>
<keyword evidence="2" id="KW-1185">Reference proteome</keyword>
<sequence>MNKLADLFGVELSDLLEEDDDLQKMNLAFAFRSANSESDLDNIAFFKRVVLNYLKMQRINEL</sequence>
<proteinExistence type="predicted"/>
<evidence type="ECO:0008006" key="3">
    <source>
        <dbReference type="Google" id="ProtNLM"/>
    </source>
</evidence>
<comment type="caution">
    <text evidence="1">The sequence shown here is derived from an EMBL/GenBank/DDBJ whole genome shotgun (WGS) entry which is preliminary data.</text>
</comment>
<dbReference type="AlphaFoldDB" id="A0A0E9LXZ7"/>
<protein>
    <recommendedName>
        <fullName evidence="3">HTH cro/C1-type domain-containing protein</fullName>
    </recommendedName>
</protein>
<reference evidence="1 2" key="1">
    <citation type="journal article" date="2015" name="Microbes Environ.">
        <title>Distribution and evolution of nitrogen fixation genes in the phylum bacteroidetes.</title>
        <authorList>
            <person name="Inoue J."/>
            <person name="Oshima K."/>
            <person name="Suda W."/>
            <person name="Sakamoto M."/>
            <person name="Iino T."/>
            <person name="Noda S."/>
            <person name="Hongoh Y."/>
            <person name="Hattori M."/>
            <person name="Ohkuma M."/>
        </authorList>
    </citation>
    <scope>NUCLEOTIDE SEQUENCE [LARGE SCALE GENOMIC DNA]</scope>
    <source>
        <strain evidence="1">JCM 15548</strain>
    </source>
</reference>
<gene>
    <name evidence="1" type="ORF">JCM15548_11972</name>
</gene>
<dbReference type="Proteomes" id="UP000032900">
    <property type="component" value="Unassembled WGS sequence"/>
</dbReference>
<dbReference type="STRING" id="1236989.JCM15548_11972"/>
<organism evidence="1 2">
    <name type="scientific">Geofilum rubicundum JCM 15548</name>
    <dbReference type="NCBI Taxonomy" id="1236989"/>
    <lineage>
        <taxon>Bacteria</taxon>
        <taxon>Pseudomonadati</taxon>
        <taxon>Bacteroidota</taxon>
        <taxon>Bacteroidia</taxon>
        <taxon>Marinilabiliales</taxon>
        <taxon>Marinilabiliaceae</taxon>
        <taxon>Geofilum</taxon>
    </lineage>
</organism>
<dbReference type="EMBL" id="BAZW01000012">
    <property type="protein sequence ID" value="GAO29750.1"/>
    <property type="molecule type" value="Genomic_DNA"/>
</dbReference>
<evidence type="ECO:0000313" key="1">
    <source>
        <dbReference type="EMBL" id="GAO29750.1"/>
    </source>
</evidence>
<name>A0A0E9LXZ7_9BACT</name>